<evidence type="ECO:0000259" key="5">
    <source>
        <dbReference type="PROSITE" id="PS50893"/>
    </source>
</evidence>
<proteinExistence type="inferred from homology"/>
<accession>A0ABW4JEJ8</accession>
<comment type="caution">
    <text evidence="6">The sequence shown here is derived from an EMBL/GenBank/DDBJ whole genome shotgun (WGS) entry which is preliminary data.</text>
</comment>
<dbReference type="PROSITE" id="PS50893">
    <property type="entry name" value="ABC_TRANSPORTER_2"/>
    <property type="match status" value="1"/>
</dbReference>
<dbReference type="EMBL" id="JBHUCX010000013">
    <property type="protein sequence ID" value="MFD1673880.1"/>
    <property type="molecule type" value="Genomic_DNA"/>
</dbReference>
<dbReference type="SUPFAM" id="SSF52540">
    <property type="entry name" value="P-loop containing nucleoside triphosphate hydrolases"/>
    <property type="match status" value="1"/>
</dbReference>
<dbReference type="Gene3D" id="3.40.50.300">
    <property type="entry name" value="P-loop containing nucleotide triphosphate hydrolases"/>
    <property type="match status" value="1"/>
</dbReference>
<organism evidence="6 7">
    <name type="scientific">Alicyclobacillus fodiniaquatilis</name>
    <dbReference type="NCBI Taxonomy" id="1661150"/>
    <lineage>
        <taxon>Bacteria</taxon>
        <taxon>Bacillati</taxon>
        <taxon>Bacillota</taxon>
        <taxon>Bacilli</taxon>
        <taxon>Bacillales</taxon>
        <taxon>Alicyclobacillaceae</taxon>
        <taxon>Alicyclobacillus</taxon>
    </lineage>
</organism>
<evidence type="ECO:0000256" key="4">
    <source>
        <dbReference type="ARBA" id="ARBA00022840"/>
    </source>
</evidence>
<evidence type="ECO:0000256" key="1">
    <source>
        <dbReference type="ARBA" id="ARBA00005417"/>
    </source>
</evidence>
<dbReference type="Proteomes" id="UP001597079">
    <property type="component" value="Unassembled WGS sequence"/>
</dbReference>
<dbReference type="InterPro" id="IPR003593">
    <property type="entry name" value="AAA+_ATPase"/>
</dbReference>
<dbReference type="PROSITE" id="PS00211">
    <property type="entry name" value="ABC_TRANSPORTER_1"/>
    <property type="match status" value="1"/>
</dbReference>
<dbReference type="InterPro" id="IPR003439">
    <property type="entry name" value="ABC_transporter-like_ATP-bd"/>
</dbReference>
<protein>
    <submittedName>
        <fullName evidence="6">ABC transporter ATP-binding protein</fullName>
    </submittedName>
</protein>
<evidence type="ECO:0000256" key="3">
    <source>
        <dbReference type="ARBA" id="ARBA00022741"/>
    </source>
</evidence>
<keyword evidence="4 6" id="KW-0067">ATP-binding</keyword>
<keyword evidence="2" id="KW-0813">Transport</keyword>
<dbReference type="GO" id="GO:0005524">
    <property type="term" value="F:ATP binding"/>
    <property type="evidence" value="ECO:0007669"/>
    <property type="project" value="UniProtKB-KW"/>
</dbReference>
<evidence type="ECO:0000313" key="7">
    <source>
        <dbReference type="Proteomes" id="UP001597079"/>
    </source>
</evidence>
<dbReference type="PANTHER" id="PTHR43335">
    <property type="entry name" value="ABC TRANSPORTER, ATP-BINDING PROTEIN"/>
    <property type="match status" value="1"/>
</dbReference>
<sequence>MTGIIETRGLTKLFAGDRGVRDIHLQVGRGQVFGFLGPNGAGKSTFVKMLVGLLRPTAGEASVLGFPIGDLGARRRIGYLPELFRYQAWLTAEEVLRFHGRLCRMDASHIEKRIQEVTSAVGLARRAQERVQGYSKGMQQRLGLACALLPEPEVLFLDEPASALDPGGRREVRQLLLQLRDEGMTVFLNTHLLEDVEAVCSDVALLMNGRIRAQGTVTDILQSEPVWEFTIGGWTPDLSMPLQERVAHLDVGLKVGATDEQGVTVLEATLQDSEQAAWLNATLHELGVSVYTVYPRQHRLESWFMTLTETQGGEAK</sequence>
<dbReference type="InterPro" id="IPR027417">
    <property type="entry name" value="P-loop_NTPase"/>
</dbReference>
<evidence type="ECO:0000313" key="6">
    <source>
        <dbReference type="EMBL" id="MFD1673880.1"/>
    </source>
</evidence>
<keyword evidence="3" id="KW-0547">Nucleotide-binding</keyword>
<feature type="domain" description="ABC transporter" evidence="5">
    <location>
        <begin position="5"/>
        <end position="233"/>
    </location>
</feature>
<gene>
    <name evidence="6" type="ORF">ACFSB2_04045</name>
</gene>
<dbReference type="CDD" id="cd03230">
    <property type="entry name" value="ABC_DR_subfamily_A"/>
    <property type="match status" value="1"/>
</dbReference>
<evidence type="ECO:0000256" key="2">
    <source>
        <dbReference type="ARBA" id="ARBA00022448"/>
    </source>
</evidence>
<comment type="similarity">
    <text evidence="1">Belongs to the ABC transporter superfamily.</text>
</comment>
<name>A0ABW4JEJ8_9BACL</name>
<dbReference type="SMART" id="SM00382">
    <property type="entry name" value="AAA"/>
    <property type="match status" value="1"/>
</dbReference>
<dbReference type="RefSeq" id="WP_377941454.1">
    <property type="nucleotide sequence ID" value="NZ_JBHUCX010000013.1"/>
</dbReference>
<reference evidence="7" key="1">
    <citation type="journal article" date="2019" name="Int. J. Syst. Evol. Microbiol.">
        <title>The Global Catalogue of Microorganisms (GCM) 10K type strain sequencing project: providing services to taxonomists for standard genome sequencing and annotation.</title>
        <authorList>
            <consortium name="The Broad Institute Genomics Platform"/>
            <consortium name="The Broad Institute Genome Sequencing Center for Infectious Disease"/>
            <person name="Wu L."/>
            <person name="Ma J."/>
        </authorList>
    </citation>
    <scope>NUCLEOTIDE SEQUENCE [LARGE SCALE GENOMIC DNA]</scope>
    <source>
        <strain evidence="7">CGMCC 1.12286</strain>
    </source>
</reference>
<keyword evidence="7" id="KW-1185">Reference proteome</keyword>
<dbReference type="InterPro" id="IPR017871">
    <property type="entry name" value="ABC_transporter-like_CS"/>
</dbReference>
<dbReference type="Pfam" id="PF00005">
    <property type="entry name" value="ABC_tran"/>
    <property type="match status" value="1"/>
</dbReference>